<organism evidence="1 2">
    <name type="scientific">Caerostris extrusa</name>
    <name type="common">Bark spider</name>
    <name type="synonym">Caerostris bankana</name>
    <dbReference type="NCBI Taxonomy" id="172846"/>
    <lineage>
        <taxon>Eukaryota</taxon>
        <taxon>Metazoa</taxon>
        <taxon>Ecdysozoa</taxon>
        <taxon>Arthropoda</taxon>
        <taxon>Chelicerata</taxon>
        <taxon>Arachnida</taxon>
        <taxon>Araneae</taxon>
        <taxon>Araneomorphae</taxon>
        <taxon>Entelegynae</taxon>
        <taxon>Araneoidea</taxon>
        <taxon>Araneidae</taxon>
        <taxon>Caerostris</taxon>
    </lineage>
</organism>
<evidence type="ECO:0000313" key="2">
    <source>
        <dbReference type="Proteomes" id="UP001054945"/>
    </source>
</evidence>
<dbReference type="Proteomes" id="UP001054945">
    <property type="component" value="Unassembled WGS sequence"/>
</dbReference>
<comment type="caution">
    <text evidence="1">The sequence shown here is derived from an EMBL/GenBank/DDBJ whole genome shotgun (WGS) entry which is preliminary data.</text>
</comment>
<proteinExistence type="predicted"/>
<protein>
    <submittedName>
        <fullName evidence="1">Uncharacterized protein</fullName>
    </submittedName>
</protein>
<keyword evidence="2" id="KW-1185">Reference proteome</keyword>
<gene>
    <name evidence="1" type="ORF">CEXT_153221</name>
</gene>
<reference evidence="1 2" key="1">
    <citation type="submission" date="2021-06" db="EMBL/GenBank/DDBJ databases">
        <title>Caerostris extrusa draft genome.</title>
        <authorList>
            <person name="Kono N."/>
            <person name="Arakawa K."/>
        </authorList>
    </citation>
    <scope>NUCLEOTIDE SEQUENCE [LARGE SCALE GENOMIC DNA]</scope>
</reference>
<sequence length="191" mass="21349">MASLLEFTFDYSVNNRPHPHLIRPPPPSFPVYVLAAATALMGLGWDVVKARTWLDGRHLGMAGGFVANGWKNQMEPCLVSEEISVLLKCLEVKFVTITMHRKQSPPFNLILPPPFQLFCPRSCNSVDGTWLGCRQDEDMTRWETPGNVMAGGFVVNGWKNQMEPCLVSEEISVLLKCLGSQVRNSNNACRE</sequence>
<dbReference type="EMBL" id="BPLR01007544">
    <property type="protein sequence ID" value="GIY17779.1"/>
    <property type="molecule type" value="Genomic_DNA"/>
</dbReference>
<accession>A0AAV4R7S9</accession>
<evidence type="ECO:0000313" key="1">
    <source>
        <dbReference type="EMBL" id="GIY17779.1"/>
    </source>
</evidence>
<name>A0AAV4R7S9_CAEEX</name>
<dbReference type="AlphaFoldDB" id="A0AAV4R7S9"/>